<evidence type="ECO:0000313" key="3">
    <source>
        <dbReference type="Proteomes" id="UP001519460"/>
    </source>
</evidence>
<keyword evidence="3" id="KW-1185">Reference proteome</keyword>
<accession>A0ABD0K540</accession>
<gene>
    <name evidence="2" type="ORF">BaRGS_00026781</name>
</gene>
<feature type="region of interest" description="Disordered" evidence="1">
    <location>
        <begin position="59"/>
        <end position="136"/>
    </location>
</feature>
<feature type="compositionally biased region" description="Basic and acidic residues" evidence="1">
    <location>
        <begin position="122"/>
        <end position="136"/>
    </location>
</feature>
<feature type="compositionally biased region" description="Low complexity" evidence="1">
    <location>
        <begin position="72"/>
        <end position="86"/>
    </location>
</feature>
<dbReference type="EMBL" id="JACVVK020000253">
    <property type="protein sequence ID" value="KAK7481978.1"/>
    <property type="molecule type" value="Genomic_DNA"/>
</dbReference>
<sequence>MQLVTDTEGAIERLSSVCFSAQAFLKRLQKIKPSKGISRQEQLHAYNSTVLHGIPIATLHPTPSRAGSRTGRLSSASSVAGSLGSRTRSMTSIHSAVTASSVGTASRMSSRASSRPTSAKKSASERPPWNDRWYHD</sequence>
<evidence type="ECO:0000313" key="2">
    <source>
        <dbReference type="EMBL" id="KAK7481978.1"/>
    </source>
</evidence>
<dbReference type="Proteomes" id="UP001519460">
    <property type="component" value="Unassembled WGS sequence"/>
</dbReference>
<evidence type="ECO:0000256" key="1">
    <source>
        <dbReference type="SAM" id="MobiDB-lite"/>
    </source>
</evidence>
<dbReference type="AlphaFoldDB" id="A0ABD0K540"/>
<protein>
    <submittedName>
        <fullName evidence="2">Uncharacterized protein</fullName>
    </submittedName>
</protein>
<organism evidence="2 3">
    <name type="scientific">Batillaria attramentaria</name>
    <dbReference type="NCBI Taxonomy" id="370345"/>
    <lineage>
        <taxon>Eukaryota</taxon>
        <taxon>Metazoa</taxon>
        <taxon>Spiralia</taxon>
        <taxon>Lophotrochozoa</taxon>
        <taxon>Mollusca</taxon>
        <taxon>Gastropoda</taxon>
        <taxon>Caenogastropoda</taxon>
        <taxon>Sorbeoconcha</taxon>
        <taxon>Cerithioidea</taxon>
        <taxon>Batillariidae</taxon>
        <taxon>Batillaria</taxon>
    </lineage>
</organism>
<feature type="compositionally biased region" description="Low complexity" evidence="1">
    <location>
        <begin position="95"/>
        <end position="121"/>
    </location>
</feature>
<reference evidence="2 3" key="1">
    <citation type="journal article" date="2023" name="Sci. Data">
        <title>Genome assembly of the Korean intertidal mud-creeper Batillaria attramentaria.</title>
        <authorList>
            <person name="Patra A.K."/>
            <person name="Ho P.T."/>
            <person name="Jun S."/>
            <person name="Lee S.J."/>
            <person name="Kim Y."/>
            <person name="Won Y.J."/>
        </authorList>
    </citation>
    <scope>NUCLEOTIDE SEQUENCE [LARGE SCALE GENOMIC DNA]</scope>
    <source>
        <strain evidence="2">Wonlab-2016</strain>
    </source>
</reference>
<proteinExistence type="predicted"/>
<comment type="caution">
    <text evidence="2">The sequence shown here is derived from an EMBL/GenBank/DDBJ whole genome shotgun (WGS) entry which is preliminary data.</text>
</comment>
<name>A0ABD0K540_9CAEN</name>